<feature type="region of interest" description="Disordered" evidence="1">
    <location>
        <begin position="116"/>
        <end position="167"/>
    </location>
</feature>
<evidence type="ECO:0000313" key="5">
    <source>
        <dbReference type="Proteomes" id="UP000320184"/>
    </source>
</evidence>
<gene>
    <name evidence="4" type="ORF">E6K73_12280</name>
</gene>
<keyword evidence="2" id="KW-0812">Transmembrane</keyword>
<protein>
    <submittedName>
        <fullName evidence="4">Uncharacterized protein</fullName>
    </submittedName>
</protein>
<evidence type="ECO:0000256" key="2">
    <source>
        <dbReference type="SAM" id="Phobius"/>
    </source>
</evidence>
<organism evidence="4 5">
    <name type="scientific">Eiseniibacteriota bacterium</name>
    <dbReference type="NCBI Taxonomy" id="2212470"/>
    <lineage>
        <taxon>Bacteria</taxon>
        <taxon>Candidatus Eiseniibacteriota</taxon>
    </lineage>
</organism>
<keyword evidence="3" id="KW-0732">Signal</keyword>
<keyword evidence="2" id="KW-1133">Transmembrane helix</keyword>
<evidence type="ECO:0000313" key="4">
    <source>
        <dbReference type="EMBL" id="TMQ48280.1"/>
    </source>
</evidence>
<proteinExistence type="predicted"/>
<feature type="transmembrane region" description="Helical" evidence="2">
    <location>
        <begin position="40"/>
        <end position="61"/>
    </location>
</feature>
<feature type="chain" id="PRO_5021794469" evidence="3">
    <location>
        <begin position="25"/>
        <end position="167"/>
    </location>
</feature>
<keyword evidence="2" id="KW-0472">Membrane</keyword>
<dbReference type="Proteomes" id="UP000320184">
    <property type="component" value="Unassembled WGS sequence"/>
</dbReference>
<evidence type="ECO:0000256" key="3">
    <source>
        <dbReference type="SAM" id="SignalP"/>
    </source>
</evidence>
<dbReference type="EMBL" id="VBOT01000147">
    <property type="protein sequence ID" value="TMQ48280.1"/>
    <property type="molecule type" value="Genomic_DNA"/>
</dbReference>
<feature type="transmembrane region" description="Helical" evidence="2">
    <location>
        <begin position="73"/>
        <end position="91"/>
    </location>
</feature>
<comment type="caution">
    <text evidence="4">The sequence shown here is derived from an EMBL/GenBank/DDBJ whole genome shotgun (WGS) entry which is preliminary data.</text>
</comment>
<name>A0A538SA77_UNCEI</name>
<sequence>MRRTIAILTLSCLLLSGVPRPGGAAVNVSRTGSENPMVEVARSIIWGGVAGLVVGSAMALASNGDNSGDIIKWSFVGGTFLGLGFGIYHVTTRPQASAALDGRGLGLGSAAPLGGSRRGGFAPTSSAGVPMRSTRGRTRRGQPTTAVTWRSKRSRSAILSPEPPSRL</sequence>
<feature type="signal peptide" evidence="3">
    <location>
        <begin position="1"/>
        <end position="24"/>
    </location>
</feature>
<reference evidence="4 5" key="1">
    <citation type="journal article" date="2019" name="Nat. Microbiol.">
        <title>Mediterranean grassland soil C-N compound turnover is dependent on rainfall and depth, and is mediated by genomically divergent microorganisms.</title>
        <authorList>
            <person name="Diamond S."/>
            <person name="Andeer P.F."/>
            <person name="Li Z."/>
            <person name="Crits-Christoph A."/>
            <person name="Burstein D."/>
            <person name="Anantharaman K."/>
            <person name="Lane K.R."/>
            <person name="Thomas B.C."/>
            <person name="Pan C."/>
            <person name="Northen T.R."/>
            <person name="Banfield J.F."/>
        </authorList>
    </citation>
    <scope>NUCLEOTIDE SEQUENCE [LARGE SCALE GENOMIC DNA]</scope>
    <source>
        <strain evidence="4">WS_3</strain>
    </source>
</reference>
<accession>A0A538SA77</accession>
<evidence type="ECO:0000256" key="1">
    <source>
        <dbReference type="SAM" id="MobiDB-lite"/>
    </source>
</evidence>
<dbReference type="AlphaFoldDB" id="A0A538SA77"/>